<sequence length="157" mass="16721">MNHPSSWLVSGRMPRCRVSERPDSLMHLSTSLISSNTCFSRSFQPCASGSLSDCSCNKETGCGCSSSPLLHWISALALSDLLILSLPLVAAPLTDALVRPQAKSAAAQPVPARAPRFRGLAALTVPPPINIITTVNHFVVVFFSAATLNDPCATLRY</sequence>
<comment type="caution">
    <text evidence="1">The sequence shown here is derived from an EMBL/GenBank/DDBJ whole genome shotgun (WGS) entry which is preliminary data.</text>
</comment>
<dbReference type="AlphaFoldDB" id="A0A0L6VT09"/>
<dbReference type="VEuPathDB" id="FungiDB:VP01_1096g3"/>
<gene>
    <name evidence="1" type="ORF">VP01_1096g3</name>
</gene>
<proteinExistence type="predicted"/>
<evidence type="ECO:0000313" key="1">
    <source>
        <dbReference type="EMBL" id="KNZ63831.1"/>
    </source>
</evidence>
<evidence type="ECO:0000313" key="2">
    <source>
        <dbReference type="Proteomes" id="UP000037035"/>
    </source>
</evidence>
<keyword evidence="2" id="KW-1185">Reference proteome</keyword>
<reference evidence="1 2" key="1">
    <citation type="submission" date="2015-08" db="EMBL/GenBank/DDBJ databases">
        <title>Next Generation Sequencing and Analysis of the Genome of Puccinia sorghi L Schw, the Causal Agent of Maize Common Rust.</title>
        <authorList>
            <person name="Rochi L."/>
            <person name="Burguener G."/>
            <person name="Darino M."/>
            <person name="Turjanski A."/>
            <person name="Kreff E."/>
            <person name="Dieguez M.J."/>
            <person name="Sacco F."/>
        </authorList>
    </citation>
    <scope>NUCLEOTIDE SEQUENCE [LARGE SCALE GENOMIC DNA]</scope>
    <source>
        <strain evidence="1 2">RO10H11247</strain>
    </source>
</reference>
<protein>
    <submittedName>
        <fullName evidence="1">Uncharacterized protein</fullName>
    </submittedName>
</protein>
<dbReference type="Proteomes" id="UP000037035">
    <property type="component" value="Unassembled WGS sequence"/>
</dbReference>
<dbReference type="EMBL" id="LAVV01001076">
    <property type="protein sequence ID" value="KNZ63831.1"/>
    <property type="molecule type" value="Genomic_DNA"/>
</dbReference>
<accession>A0A0L6VT09</accession>
<organism evidence="1 2">
    <name type="scientific">Puccinia sorghi</name>
    <dbReference type="NCBI Taxonomy" id="27349"/>
    <lineage>
        <taxon>Eukaryota</taxon>
        <taxon>Fungi</taxon>
        <taxon>Dikarya</taxon>
        <taxon>Basidiomycota</taxon>
        <taxon>Pucciniomycotina</taxon>
        <taxon>Pucciniomycetes</taxon>
        <taxon>Pucciniales</taxon>
        <taxon>Pucciniaceae</taxon>
        <taxon>Puccinia</taxon>
    </lineage>
</organism>
<name>A0A0L6VT09_9BASI</name>